<evidence type="ECO:0000313" key="3">
    <source>
        <dbReference type="Proteomes" id="UP000253664"/>
    </source>
</evidence>
<dbReference type="PANTHER" id="PTHR47843:SF5">
    <property type="entry name" value="BTB_POZ DOMAIN PROTEIN"/>
    <property type="match status" value="1"/>
</dbReference>
<accession>A0A367L6G1</accession>
<dbReference type="Pfam" id="PF00651">
    <property type="entry name" value="BTB"/>
    <property type="match status" value="1"/>
</dbReference>
<gene>
    <name evidence="2" type="ORF">L249_8698</name>
</gene>
<keyword evidence="3" id="KW-1185">Reference proteome</keyword>
<dbReference type="PANTHER" id="PTHR47843">
    <property type="entry name" value="BTB DOMAIN-CONTAINING PROTEIN-RELATED"/>
    <property type="match status" value="1"/>
</dbReference>
<organism evidence="2 3">
    <name type="scientific">Ophiocordyceps polyrhachis-furcata BCC 54312</name>
    <dbReference type="NCBI Taxonomy" id="1330021"/>
    <lineage>
        <taxon>Eukaryota</taxon>
        <taxon>Fungi</taxon>
        <taxon>Dikarya</taxon>
        <taxon>Ascomycota</taxon>
        <taxon>Pezizomycotina</taxon>
        <taxon>Sordariomycetes</taxon>
        <taxon>Hypocreomycetidae</taxon>
        <taxon>Hypocreales</taxon>
        <taxon>Ophiocordycipitaceae</taxon>
        <taxon>Ophiocordyceps</taxon>
    </lineage>
</organism>
<name>A0A367L6G1_9HYPO</name>
<dbReference type="Gene3D" id="3.30.710.10">
    <property type="entry name" value="Potassium Channel Kv1.1, Chain A"/>
    <property type="match status" value="1"/>
</dbReference>
<feature type="domain" description="BTB" evidence="1">
    <location>
        <begin position="23"/>
        <end position="90"/>
    </location>
</feature>
<comment type="caution">
    <text evidence="2">The sequence shown here is derived from an EMBL/GenBank/DDBJ whole genome shotgun (WGS) entry which is preliminary data.</text>
</comment>
<reference evidence="2 3" key="1">
    <citation type="journal article" date="2015" name="BMC Genomics">
        <title>Insights from the genome of Ophiocordyceps polyrhachis-furcata to pathogenicity and host specificity in insect fungi.</title>
        <authorList>
            <person name="Wichadakul D."/>
            <person name="Kobmoo N."/>
            <person name="Ingsriswang S."/>
            <person name="Tangphatsornruang S."/>
            <person name="Chantasingh D."/>
            <person name="Luangsa-ard J.J."/>
            <person name="Eurwilaichitr L."/>
        </authorList>
    </citation>
    <scope>NUCLEOTIDE SEQUENCE [LARGE SCALE GENOMIC DNA]</scope>
    <source>
        <strain evidence="2 3">BCC 54312</strain>
    </source>
</reference>
<dbReference type="SUPFAM" id="SSF54695">
    <property type="entry name" value="POZ domain"/>
    <property type="match status" value="1"/>
</dbReference>
<dbReference type="Proteomes" id="UP000253664">
    <property type="component" value="Unassembled WGS sequence"/>
</dbReference>
<dbReference type="EMBL" id="LKCN02000013">
    <property type="protein sequence ID" value="RCI10017.1"/>
    <property type="molecule type" value="Genomic_DNA"/>
</dbReference>
<evidence type="ECO:0000313" key="2">
    <source>
        <dbReference type="EMBL" id="RCI10017.1"/>
    </source>
</evidence>
<sequence>MATANSNSALSALADLMKSEAFSDLTFTCNEHRFKVHKCVVYGQSPVIKAALSHDFEEGRTNVIPMDAFDPDTVRRLVQFFYTGDYRLTALPELEPPLIGSVDSLNMHIKVNSIGDYYGVTKLMSLANDKIKHLIQQEHKRRDVSAAVSGWVENLPAATELATSSSGDHELLAILAAEIAKNLSALTLSRDFRNLNVVSDLAFKVLEACVKEIQGFTMQINKMETQLRRRCGLCRT</sequence>
<protein>
    <recommendedName>
        <fullName evidence="1">BTB domain-containing protein</fullName>
    </recommendedName>
</protein>
<dbReference type="AlphaFoldDB" id="A0A367L6G1"/>
<dbReference type="InterPro" id="IPR000210">
    <property type="entry name" value="BTB/POZ_dom"/>
</dbReference>
<dbReference type="SMART" id="SM00225">
    <property type="entry name" value="BTB"/>
    <property type="match status" value="1"/>
</dbReference>
<evidence type="ECO:0000259" key="1">
    <source>
        <dbReference type="PROSITE" id="PS50097"/>
    </source>
</evidence>
<dbReference type="OrthoDB" id="6359816at2759"/>
<dbReference type="CDD" id="cd18186">
    <property type="entry name" value="BTB_POZ_ZBTB_KLHL-like"/>
    <property type="match status" value="1"/>
</dbReference>
<dbReference type="PROSITE" id="PS50097">
    <property type="entry name" value="BTB"/>
    <property type="match status" value="1"/>
</dbReference>
<proteinExistence type="predicted"/>
<dbReference type="InterPro" id="IPR011333">
    <property type="entry name" value="SKP1/BTB/POZ_sf"/>
</dbReference>
<dbReference type="STRING" id="1330021.A0A367L6G1"/>